<sequence>MRVSAARRLSALAVTAGLTLSAALCAASPASAAAITCREQGGELYVTQSSAPVRTTYYETGRVVDTVYRTNRLNFTKQCTNSKGNLWYWVDRTYGVKDGWIYSGNVARI</sequence>
<proteinExistence type="predicted"/>
<accession>A0ABY5PQI1</accession>
<evidence type="ECO:0008006" key="4">
    <source>
        <dbReference type="Google" id="ProtNLM"/>
    </source>
</evidence>
<evidence type="ECO:0000313" key="3">
    <source>
        <dbReference type="Proteomes" id="UP001057738"/>
    </source>
</evidence>
<dbReference type="GeneID" id="95572041"/>
<dbReference type="RefSeq" id="WP_183066127.1">
    <property type="nucleotide sequence ID" value="NZ_CP102514.1"/>
</dbReference>
<protein>
    <recommendedName>
        <fullName evidence="4">SH3 domain-containing protein</fullName>
    </recommendedName>
</protein>
<organism evidence="2 3">
    <name type="scientific">Streptomyces yangpuensis</name>
    <dbReference type="NCBI Taxonomy" id="1648182"/>
    <lineage>
        <taxon>Bacteria</taxon>
        <taxon>Bacillati</taxon>
        <taxon>Actinomycetota</taxon>
        <taxon>Actinomycetes</taxon>
        <taxon>Kitasatosporales</taxon>
        <taxon>Streptomycetaceae</taxon>
        <taxon>Streptomyces</taxon>
    </lineage>
</organism>
<name>A0ABY5PQI1_9ACTN</name>
<feature type="signal peptide" evidence="1">
    <location>
        <begin position="1"/>
        <end position="32"/>
    </location>
</feature>
<dbReference type="EMBL" id="CP102514">
    <property type="protein sequence ID" value="UUY45938.1"/>
    <property type="molecule type" value="Genomic_DNA"/>
</dbReference>
<keyword evidence="1" id="KW-0732">Signal</keyword>
<keyword evidence="3" id="KW-1185">Reference proteome</keyword>
<evidence type="ECO:0000256" key="1">
    <source>
        <dbReference type="SAM" id="SignalP"/>
    </source>
</evidence>
<gene>
    <name evidence="2" type="ORF">NRK68_01135</name>
</gene>
<evidence type="ECO:0000313" key="2">
    <source>
        <dbReference type="EMBL" id="UUY45938.1"/>
    </source>
</evidence>
<reference evidence="2" key="1">
    <citation type="submission" date="2022-08" db="EMBL/GenBank/DDBJ databases">
        <authorList>
            <person name="Tian L."/>
        </authorList>
    </citation>
    <scope>NUCLEOTIDE SEQUENCE</scope>
    <source>
        <strain evidence="2">CM253</strain>
    </source>
</reference>
<dbReference type="Proteomes" id="UP001057738">
    <property type="component" value="Chromosome"/>
</dbReference>
<feature type="chain" id="PRO_5045818389" description="SH3 domain-containing protein" evidence="1">
    <location>
        <begin position="33"/>
        <end position="109"/>
    </location>
</feature>